<feature type="compositionally biased region" description="Basic and acidic residues" evidence="1">
    <location>
        <begin position="274"/>
        <end position="290"/>
    </location>
</feature>
<reference evidence="3 4" key="1">
    <citation type="journal article" date="2011" name="PLoS Genet.">
        <title>Genome sequencing and comparative transcriptomics of the model entomopathogenic fungi Metarhizium anisopliae and M. acridum.</title>
        <authorList>
            <person name="Gao Q."/>
            <person name="Jin K."/>
            <person name="Ying S.H."/>
            <person name="Zhang Y."/>
            <person name="Xiao G."/>
            <person name="Shang Y."/>
            <person name="Duan Z."/>
            <person name="Hu X."/>
            <person name="Xie X.Q."/>
            <person name="Zhou G."/>
            <person name="Peng G."/>
            <person name="Luo Z."/>
            <person name="Huang W."/>
            <person name="Wang B."/>
            <person name="Fang W."/>
            <person name="Wang S."/>
            <person name="Zhong Y."/>
            <person name="Ma L.J."/>
            <person name="St Leger R.J."/>
            <person name="Zhao G.P."/>
            <person name="Pei Y."/>
            <person name="Feng M.G."/>
            <person name="Xia Y."/>
            <person name="Wang C."/>
        </authorList>
    </citation>
    <scope>NUCLEOTIDE SEQUENCE [LARGE SCALE GENOMIC DNA]</scope>
    <source>
        <strain evidence="3 4">CQMa 102</strain>
    </source>
</reference>
<evidence type="ECO:0000313" key="4">
    <source>
        <dbReference type="Proteomes" id="UP000002499"/>
    </source>
</evidence>
<protein>
    <submittedName>
        <fullName evidence="3">Uncharacterized protein</fullName>
    </submittedName>
</protein>
<feature type="compositionally biased region" description="Polar residues" evidence="1">
    <location>
        <begin position="209"/>
        <end position="220"/>
    </location>
</feature>
<feature type="compositionally biased region" description="Low complexity" evidence="1">
    <location>
        <begin position="432"/>
        <end position="441"/>
    </location>
</feature>
<feature type="compositionally biased region" description="Polar residues" evidence="1">
    <location>
        <begin position="230"/>
        <end position="244"/>
    </location>
</feature>
<keyword evidence="2" id="KW-1133">Transmembrane helix</keyword>
<dbReference type="OMA" id="TKTPHSH"/>
<dbReference type="OrthoDB" id="4760011at2759"/>
<feature type="compositionally biased region" description="Basic and acidic residues" evidence="1">
    <location>
        <begin position="164"/>
        <end position="174"/>
    </location>
</feature>
<dbReference type="InParanoid" id="E9E874"/>
<feature type="compositionally biased region" description="Polar residues" evidence="1">
    <location>
        <begin position="303"/>
        <end position="321"/>
    </location>
</feature>
<accession>E9E874</accession>
<dbReference type="Proteomes" id="UP000002499">
    <property type="component" value="Unassembled WGS sequence"/>
</dbReference>
<feature type="compositionally biased region" description="Polar residues" evidence="1">
    <location>
        <begin position="810"/>
        <end position="819"/>
    </location>
</feature>
<feature type="compositionally biased region" description="Polar residues" evidence="1">
    <location>
        <begin position="507"/>
        <end position="523"/>
    </location>
</feature>
<evidence type="ECO:0000313" key="3">
    <source>
        <dbReference type="EMBL" id="EFY87945.1"/>
    </source>
</evidence>
<dbReference type="AlphaFoldDB" id="E9E874"/>
<feature type="region of interest" description="Disordered" evidence="1">
    <location>
        <begin position="164"/>
        <end position="341"/>
    </location>
</feature>
<feature type="compositionally biased region" description="Basic and acidic residues" evidence="1">
    <location>
        <begin position="823"/>
        <end position="839"/>
    </location>
</feature>
<evidence type="ECO:0000256" key="2">
    <source>
        <dbReference type="SAM" id="Phobius"/>
    </source>
</evidence>
<feature type="transmembrane region" description="Helical" evidence="2">
    <location>
        <begin position="20"/>
        <end position="42"/>
    </location>
</feature>
<feature type="compositionally biased region" description="Low complexity" evidence="1">
    <location>
        <begin position="676"/>
        <end position="697"/>
    </location>
</feature>
<feature type="compositionally biased region" description="Basic and acidic residues" evidence="1">
    <location>
        <begin position="861"/>
        <end position="895"/>
    </location>
</feature>
<gene>
    <name evidence="3" type="ORF">MAC_06072</name>
</gene>
<dbReference type="eggNOG" id="ENOG502QVK9">
    <property type="taxonomic scope" value="Eukaryota"/>
</dbReference>
<name>E9E874_METAQ</name>
<dbReference type="EMBL" id="GL698519">
    <property type="protein sequence ID" value="EFY87945.1"/>
    <property type="molecule type" value="Genomic_DNA"/>
</dbReference>
<proteinExistence type="predicted"/>
<feature type="region of interest" description="Disordered" evidence="1">
    <location>
        <begin position="365"/>
        <end position="452"/>
    </location>
</feature>
<feature type="region of interest" description="Disordered" evidence="1">
    <location>
        <begin position="467"/>
        <end position="638"/>
    </location>
</feature>
<evidence type="ECO:0000256" key="1">
    <source>
        <dbReference type="SAM" id="MobiDB-lite"/>
    </source>
</evidence>
<organism evidence="4">
    <name type="scientific">Metarhizium acridum (strain CQMa 102)</name>
    <dbReference type="NCBI Taxonomy" id="655827"/>
    <lineage>
        <taxon>Eukaryota</taxon>
        <taxon>Fungi</taxon>
        <taxon>Dikarya</taxon>
        <taxon>Ascomycota</taxon>
        <taxon>Pezizomycotina</taxon>
        <taxon>Sordariomycetes</taxon>
        <taxon>Hypocreomycetidae</taxon>
        <taxon>Hypocreales</taxon>
        <taxon>Clavicipitaceae</taxon>
        <taxon>Metarhizium</taxon>
    </lineage>
</organism>
<keyword evidence="2" id="KW-0812">Transmembrane</keyword>
<sequence length="902" mass="98095">MDVSVLPRRDGDSGGLSLGGLLAIALCGSIVIFTSLGLFMAWRVKVRQKRTTERMYTMPDEYSQTRLTKRPLVMTESDVSGLPSRLSSRFSLTLPPIIPLPPMLSYNNLNIFRSSSKRRAERKSWINGEEFHGPTVKKDSKDGWFSRDSWIRQFPTVPNVRVAEEGGDGIHDVGRQNSQHRPSYEEYRKQQQQHEEPSQFQNHPPYYQEPQQHARNQQPQAIYVQKRRSGSNLPASQTTPNLSLQDDVPRGRQSAVRTPAQAHVRPSVTMTEMGLRDILRSTDQRLREGSSRSPVKHTPQPSPTRTSPVKTPSSRTSNSGRATGRHHRGTPSPGKPGNMAALPTQASVASIGSVANSLIAQATQELELPDGMPSPSRVGGREWEPQGQQILPPSLPGLESPSYRNKSPQRSPQRSSPQKSPSKRRSVDSDESSSLSTLYSVGEPESEEQAIQRQYFLQQQRYRQEELQALAAGDDPFTNNGRARGRHHVRQKQEQPAGPRPLRRTKTMSPSVLTTRTDASPISQPLRPLSVNSKSGPGRGIDLQMVPPRPLTLGASRTGSDGVAAQQPPVPEPQSDCSFTSDSVGSDDSEATALLACETPKPEWVAAADRGRSPTGSPLTPGARDDKDADLSSSSPFSEQEILSMLLASGSNKRALPQPPAAVAGADGSILSTGLSPRPSVRSAAGSPRRRPSGASSYCSLADPAAVTVVSAYSAASSVASTAVGEADSPTLPGIFTGQPAAPRRQLSRREVSGSRHYLNIGKGSSLPKHRSMMNLNGTGFRRQHRQGRSEDLTRRGSPSGKQDGKENQGVESRASTQADALGLREVRQSPSRGTRDRTPPTTPSPPPTFKLRPCPVGDLLAREKRGARRDSAESLGLYDKDGFLLPSPEREARTRGRALRI</sequence>
<feature type="compositionally biased region" description="Basic and acidic residues" evidence="1">
    <location>
        <begin position="182"/>
        <end position="197"/>
    </location>
</feature>
<feature type="compositionally biased region" description="Low complexity" evidence="1">
    <location>
        <begin position="396"/>
        <end position="420"/>
    </location>
</feature>
<keyword evidence="2" id="KW-0472">Membrane</keyword>
<keyword evidence="4" id="KW-1185">Reference proteome</keyword>
<feature type="compositionally biased region" description="Polar residues" evidence="1">
    <location>
        <begin position="575"/>
        <end position="584"/>
    </location>
</feature>
<feature type="region of interest" description="Disordered" evidence="1">
    <location>
        <begin position="652"/>
        <end position="699"/>
    </location>
</feature>
<dbReference type="HOGENOM" id="CLU_008866_0_0_1"/>
<feature type="region of interest" description="Disordered" evidence="1">
    <location>
        <begin position="719"/>
        <end position="902"/>
    </location>
</feature>